<keyword evidence="1 3" id="KW-0556">Organic radical</keyword>
<dbReference type="KEGG" id="bpro:PMF13cell1_03311"/>
<protein>
    <submittedName>
        <fullName evidence="6">Choline trimethylamine-lyase</fullName>
        <ecNumber evidence="6">4.3.99.4</ecNumber>
    </submittedName>
</protein>
<proteinExistence type="predicted"/>
<dbReference type="EMBL" id="CP035945">
    <property type="protein sequence ID" value="QBE97748.1"/>
    <property type="molecule type" value="Genomic_DNA"/>
</dbReference>
<feature type="domain" description="Glycine radical" evidence="4">
    <location>
        <begin position="616"/>
        <end position="731"/>
    </location>
</feature>
<evidence type="ECO:0000313" key="6">
    <source>
        <dbReference type="EMBL" id="QBE97748.1"/>
    </source>
</evidence>
<dbReference type="PANTHER" id="PTHR43641">
    <property type="entry name" value="FORMATE ACETYLTRANSFERASE 3-RELATED"/>
    <property type="match status" value="1"/>
</dbReference>
<dbReference type="Proteomes" id="UP000289794">
    <property type="component" value="Chromosome"/>
</dbReference>
<dbReference type="GO" id="GO:0005829">
    <property type="term" value="C:cytosol"/>
    <property type="evidence" value="ECO:0007669"/>
    <property type="project" value="TreeGrafter"/>
</dbReference>
<dbReference type="PROSITE" id="PS51149">
    <property type="entry name" value="GLY_RADICAL_2"/>
    <property type="match status" value="1"/>
</dbReference>
<dbReference type="SUPFAM" id="SSF51998">
    <property type="entry name" value="PFL-like glycyl radical enzymes"/>
    <property type="match status" value="1"/>
</dbReference>
<evidence type="ECO:0000259" key="4">
    <source>
        <dbReference type="PROSITE" id="PS51149"/>
    </source>
</evidence>
<evidence type="ECO:0000313" key="7">
    <source>
        <dbReference type="Proteomes" id="UP000289794"/>
    </source>
</evidence>
<dbReference type="EC" id="4.3.99.4" evidence="6"/>
<dbReference type="Gene3D" id="3.20.70.20">
    <property type="match status" value="1"/>
</dbReference>
<organism evidence="6 7">
    <name type="scientific">Blautia producta</name>
    <dbReference type="NCBI Taxonomy" id="33035"/>
    <lineage>
        <taxon>Bacteria</taxon>
        <taxon>Bacillati</taxon>
        <taxon>Bacillota</taxon>
        <taxon>Clostridia</taxon>
        <taxon>Lachnospirales</taxon>
        <taxon>Lachnospiraceae</taxon>
        <taxon>Blautia</taxon>
    </lineage>
</organism>
<evidence type="ECO:0000256" key="2">
    <source>
        <dbReference type="ARBA" id="ARBA00023239"/>
    </source>
</evidence>
<feature type="modified residue" description="Glycine radical" evidence="3">
    <location>
        <position position="709"/>
    </location>
</feature>
<dbReference type="GO" id="GO:0120525">
    <property type="term" value="F:choline trimethylamine lyase activity"/>
    <property type="evidence" value="ECO:0007669"/>
    <property type="project" value="UniProtKB-EC"/>
</dbReference>
<dbReference type="InterPro" id="IPR001150">
    <property type="entry name" value="Gly_radical"/>
</dbReference>
<dbReference type="InterPro" id="IPR051215">
    <property type="entry name" value="GRE"/>
</dbReference>
<dbReference type="RefSeq" id="WP_130181408.1">
    <property type="nucleotide sequence ID" value="NZ_CP035945.1"/>
</dbReference>
<evidence type="ECO:0000256" key="1">
    <source>
        <dbReference type="ARBA" id="ARBA00022818"/>
    </source>
</evidence>
<dbReference type="PROSITE" id="PS51554">
    <property type="entry name" value="PFL"/>
    <property type="match status" value="1"/>
</dbReference>
<feature type="domain" description="PFL" evidence="5">
    <location>
        <begin position="1"/>
        <end position="609"/>
    </location>
</feature>
<gene>
    <name evidence="6" type="primary">cutC_2</name>
    <name evidence="6" type="ORF">PMF13cell1_03311</name>
</gene>
<dbReference type="Pfam" id="PF01228">
    <property type="entry name" value="Gly_radical"/>
    <property type="match status" value="1"/>
</dbReference>
<reference evidence="6 7" key="1">
    <citation type="submission" date="2019-01" db="EMBL/GenBank/DDBJ databases">
        <title>PMF-metabolizing Aryl O-demethylase.</title>
        <authorList>
            <person name="Kim M."/>
        </authorList>
    </citation>
    <scope>NUCLEOTIDE SEQUENCE [LARGE SCALE GENOMIC DNA]</scope>
    <source>
        <strain evidence="6 7">PMF1</strain>
    </source>
</reference>
<evidence type="ECO:0000259" key="5">
    <source>
        <dbReference type="PROSITE" id="PS51554"/>
    </source>
</evidence>
<dbReference type="PANTHER" id="PTHR43641:SF2">
    <property type="entry name" value="DEHYDRATASE YBIW-RELATED"/>
    <property type="match status" value="1"/>
</dbReference>
<accession>A0A4V0Z7R8</accession>
<dbReference type="Pfam" id="PF02901">
    <property type="entry name" value="PFL-like"/>
    <property type="match status" value="1"/>
</dbReference>
<name>A0A4V0Z7R8_9FIRM</name>
<sequence length="731" mass="82361">MMKEITDHQLILYMKKFSELHRQYAGDICTREAKCLELQVQHTMLPPRSGDLLVGRKTELPVGFTPQSSRNSVGYYCDEQALLQISKKSDLTEEDKHTITELITYWKDKTTNAGIKARYTEEQLEYLSEDDYVNKRGTAFPLYRMSGAQMSPVKLLTKGLDTLIEEIINSADKNPPFYAAAASALQTFRNLCISYHEHLLLLAGETNSQDSKEILDKMAANLLHIAHKKPETFWQAAQLSYLYYLVSGTYNYGRMDEYLGNFYAHDLDEGISTEEEALSVIKSLWSLIIERDTVFDGRVILGGKDRPNPEAADRFAIAAMEASRQLKDVLPQLTLRCYEGMNPAVYEKALEVIGEGTTFPMLYNDDLNIPCVAEAFSISLEEASAYVPFGCGEYVIYNKSFGTPSGIINYLQELNTMIYEGETNLLKTCPDFPSFYESFLSRFRKIIPLQALQEKQEYEVCAQDAPYLYYSILFDDCLAKGKPVFDGGIRYLGGTLEGYGNINTSDSLTAIKKLVYEEKKILPDELAHALRCDFKGYEELHRQLLEAPKYGNDDSYADSVAVQFHTDICDIIRDCQMQAGLHSYLQVIINNHTNTIFGLNTGASADGRHAHTFMANANNPTGGMDKNGITALLNSLVKLSPRHHAGSVQNMRFSREMFGRLLPKTKGLLSGYFRNGGSQAMITVLNRGDLEQAMVHPEKYQNLVVRVGGFSARFVELSKDDQAELLSRTLY</sequence>
<dbReference type="AlphaFoldDB" id="A0A4V0Z7R8"/>
<keyword evidence="2 6" id="KW-0456">Lyase</keyword>
<evidence type="ECO:0000256" key="3">
    <source>
        <dbReference type="PROSITE-ProRule" id="PRU00493"/>
    </source>
</evidence>
<dbReference type="InterPro" id="IPR004184">
    <property type="entry name" value="PFL_dom"/>
</dbReference>